<protein>
    <submittedName>
        <fullName evidence="2">Uncharacterized protein</fullName>
    </submittedName>
</protein>
<proteinExistence type="predicted"/>
<comment type="caution">
    <text evidence="2">The sequence shown here is derived from an EMBL/GenBank/DDBJ whole genome shotgun (WGS) entry which is preliminary data.</text>
</comment>
<feature type="region of interest" description="Disordered" evidence="1">
    <location>
        <begin position="1"/>
        <end position="103"/>
    </location>
</feature>
<feature type="compositionally biased region" description="Basic and acidic residues" evidence="1">
    <location>
        <begin position="79"/>
        <end position="92"/>
    </location>
</feature>
<feature type="compositionally biased region" description="Basic and acidic residues" evidence="1">
    <location>
        <begin position="1"/>
        <end position="21"/>
    </location>
</feature>
<sequence>MKLPQESKPRDATAKILNRVDDSDDDSGGNCRLQIPGGVSRDGADDRLGGSKMGRKKSGTSKVVREDSDFEEETQVHNQNKDTTKHAKESRSKVKHDKRRAELHVEDDSLVPSKKNERASRATILKILADDISVPRERDGLSVPTHPKLSSRACPKLIFQANEKYTVVQRGAVKDMGFQHILHMKVERVPTYLAYWVLDNFNANSSELTLTNGRSIPVDEDHVHLVFGFPKGGRKIQRRRNVEVYCI</sequence>
<dbReference type="EMBL" id="SDAM02000004">
    <property type="protein sequence ID" value="KAH6837945.1"/>
    <property type="molecule type" value="Genomic_DNA"/>
</dbReference>
<name>A0AAD4JRQ6_PERFH</name>
<gene>
    <name evidence="2" type="ORF">C2S53_000414</name>
</gene>
<dbReference type="PANTHER" id="PTHR34835">
    <property type="entry name" value="OS07G0283600 PROTEIN-RELATED"/>
    <property type="match status" value="1"/>
</dbReference>
<keyword evidence="3" id="KW-1185">Reference proteome</keyword>
<dbReference type="AlphaFoldDB" id="A0AAD4JRQ6"/>
<evidence type="ECO:0000313" key="3">
    <source>
        <dbReference type="Proteomes" id="UP001190926"/>
    </source>
</evidence>
<reference evidence="2 3" key="1">
    <citation type="journal article" date="2021" name="Nat. Commun.">
        <title>Incipient diploidization of the medicinal plant Perilla within 10,000 years.</title>
        <authorList>
            <person name="Zhang Y."/>
            <person name="Shen Q."/>
            <person name="Leng L."/>
            <person name="Zhang D."/>
            <person name="Chen S."/>
            <person name="Shi Y."/>
            <person name="Ning Z."/>
            <person name="Chen S."/>
        </authorList>
    </citation>
    <scope>NUCLEOTIDE SEQUENCE [LARGE SCALE GENOMIC DNA]</scope>
    <source>
        <strain evidence="3">cv. PC099</strain>
    </source>
</reference>
<evidence type="ECO:0000313" key="2">
    <source>
        <dbReference type="EMBL" id="KAH6837945.1"/>
    </source>
</evidence>
<organism evidence="2 3">
    <name type="scientific">Perilla frutescens var. hirtella</name>
    <name type="common">Perilla citriodora</name>
    <name type="synonym">Perilla setoyensis</name>
    <dbReference type="NCBI Taxonomy" id="608512"/>
    <lineage>
        <taxon>Eukaryota</taxon>
        <taxon>Viridiplantae</taxon>
        <taxon>Streptophyta</taxon>
        <taxon>Embryophyta</taxon>
        <taxon>Tracheophyta</taxon>
        <taxon>Spermatophyta</taxon>
        <taxon>Magnoliopsida</taxon>
        <taxon>eudicotyledons</taxon>
        <taxon>Gunneridae</taxon>
        <taxon>Pentapetalae</taxon>
        <taxon>asterids</taxon>
        <taxon>lamiids</taxon>
        <taxon>Lamiales</taxon>
        <taxon>Lamiaceae</taxon>
        <taxon>Nepetoideae</taxon>
        <taxon>Elsholtzieae</taxon>
        <taxon>Perilla</taxon>
    </lineage>
</organism>
<evidence type="ECO:0000256" key="1">
    <source>
        <dbReference type="SAM" id="MobiDB-lite"/>
    </source>
</evidence>
<dbReference type="Proteomes" id="UP001190926">
    <property type="component" value="Unassembled WGS sequence"/>
</dbReference>
<accession>A0AAD4JRQ6</accession>